<keyword evidence="6 8" id="KW-0472">Membrane</keyword>
<evidence type="ECO:0000256" key="8">
    <source>
        <dbReference type="SAM" id="Phobius"/>
    </source>
</evidence>
<sequence>MNTDKEVINNIDPQVISRKLVTRRRSLWITFCTIITFIFPNFLLNFFGYKTPETRSACREKLTLVLIQLSCCGIFFFISEGIPRIFCPGSGIVYTADTVAKTQYNVINGLVVDLSKSQSRVGDFARQYPGKDISVAFPRYLYLTRNPGSTDYLDKDIAACIPNYQAADNWLRIRISNDTGYFVQDHQLSDCPGINDPSKPTSPCFRSIDDINEVRKNLVSEFHIADTDSKVKSYIKVNNAFYNAGDLIKPSLSNGTNNLNSQALLFPEDVTSQIQSAMGKTNDQSIAKMTDWTKYQACLNKISGSTGQCSLWNIPLAIFVIPLCLIILKSLLSLRPALGTTRHKCQENCIIMIPCFNETLQELKTSVNGVVEAYHPDHAKLLMIVCDGVTSLQSVLSIVGYQGDEPETKGYQSLGSGNKSLNFAKVYSGFYYHGSHGVPYLIVAKTGNLAERELNGNRGKRDSMMILLNFLDGISAPDNLLTPLEAEIAINLRKLEIRIEKFPYLMVVDADTYVDPNSLPSMLGYLEARPKYMAVSGQLQLTGGLNPFLTLMSQYHNFVTRHLSMVAANRLSSLTQTNGAFCVFRLHQITGEKCLTHEGTVSRLTYKRTSTLHTKHAVMLGEDVFISTLLLQRWPNSKIGYLPTVTAKTLAPSAFGQIVKKERANISIRFHNLIELWRTSSIMGFSLITKFWVILELLWILLMPAFCLYSYWILIRALFLEPQQWVVAGAFMIVAFALAILNPLIELKLNYLVGFFLYLTVGLPFYYFFLPLYTFLTQDDFLWCDVGGDQTRMRPHGTYDNASTDQGRQRFSLSQYEKPPSSDTSYVSFGQDVLPNPNYSSLYTEFKQMGMLSPRSADHSLMNPFGTQQVNGNEHLPMTELNRAENYHYNMPRATNMTNQLPMTQINNDMSGISLNSTSMQQSGILIDNIASPSSQKSSPLDMNNFPMPPSKASSPTIFFDKTNSSQSTTPSAAKQFNNQAQQQTSRSIPSNTTSNYNQSGVPLTPASRFEFASSVEVSSMPNPRVDMGTRNNQVRSIAISEYDSDFSSSVNSLANAQPQRMSTASAASIQSRRATMHQNFHKDDDDDFHQSEELIRDEIRYLLQYADLNKTTRREVKEHLLVVFGENVAYYQDFINKCIEEFTLEKLALSSGNNSFASSNN</sequence>
<dbReference type="Gene3D" id="3.90.550.10">
    <property type="entry name" value="Spore Coat Polysaccharide Biosynthesis Protein SpsA, Chain A"/>
    <property type="match status" value="1"/>
</dbReference>
<evidence type="ECO:0000313" key="10">
    <source>
        <dbReference type="EMBL" id="KXN66959.1"/>
    </source>
</evidence>
<gene>
    <name evidence="10" type="ORF">CONCODRAFT_80336</name>
</gene>
<dbReference type="SUPFAM" id="SSF53448">
    <property type="entry name" value="Nucleotide-diphospho-sugar transferases"/>
    <property type="match status" value="1"/>
</dbReference>
<dbReference type="AlphaFoldDB" id="A0A137NWE9"/>
<dbReference type="PANTHER" id="PTHR22914:SF41">
    <property type="entry name" value="CHITIN SYNTHASE 7"/>
    <property type="match status" value="1"/>
</dbReference>
<dbReference type="InterPro" id="IPR014876">
    <property type="entry name" value="DEK_C"/>
</dbReference>
<feature type="transmembrane region" description="Helical" evidence="8">
    <location>
        <begin position="61"/>
        <end position="78"/>
    </location>
</feature>
<dbReference type="Pfam" id="PF03142">
    <property type="entry name" value="Chitin_synth_2"/>
    <property type="match status" value="1"/>
</dbReference>
<dbReference type="PROSITE" id="PS51998">
    <property type="entry name" value="DEK_C"/>
    <property type="match status" value="1"/>
</dbReference>
<reference evidence="10 11" key="1">
    <citation type="journal article" date="2015" name="Genome Biol. Evol.">
        <title>Phylogenomic analyses indicate that early fungi evolved digesting cell walls of algal ancestors of land plants.</title>
        <authorList>
            <person name="Chang Y."/>
            <person name="Wang S."/>
            <person name="Sekimoto S."/>
            <person name="Aerts A.L."/>
            <person name="Choi C."/>
            <person name="Clum A."/>
            <person name="LaButti K.M."/>
            <person name="Lindquist E.A."/>
            <person name="Yee Ngan C."/>
            <person name="Ohm R.A."/>
            <person name="Salamov A.A."/>
            <person name="Grigoriev I.V."/>
            <person name="Spatafora J.W."/>
            <person name="Berbee M.L."/>
        </authorList>
    </citation>
    <scope>NUCLEOTIDE SEQUENCE [LARGE SCALE GENOMIC DNA]</scope>
    <source>
        <strain evidence="10 11">NRRL 28638</strain>
    </source>
</reference>
<dbReference type="SUPFAM" id="SSF109715">
    <property type="entry name" value="DEK C-terminal domain"/>
    <property type="match status" value="1"/>
</dbReference>
<feature type="transmembrane region" description="Helical" evidence="8">
    <location>
        <begin position="751"/>
        <end position="769"/>
    </location>
</feature>
<dbReference type="Gene3D" id="1.10.10.60">
    <property type="entry name" value="Homeodomain-like"/>
    <property type="match status" value="1"/>
</dbReference>
<feature type="domain" description="DEK-C" evidence="9">
    <location>
        <begin position="1090"/>
        <end position="1145"/>
    </location>
</feature>
<dbReference type="OrthoDB" id="2235682at2759"/>
<keyword evidence="5 8" id="KW-1133">Transmembrane helix</keyword>
<keyword evidence="4 8" id="KW-0812">Transmembrane</keyword>
<dbReference type="GO" id="GO:0004100">
    <property type="term" value="F:chitin synthase activity"/>
    <property type="evidence" value="ECO:0007669"/>
    <property type="project" value="UniProtKB-EC"/>
</dbReference>
<evidence type="ECO:0000256" key="6">
    <source>
        <dbReference type="ARBA" id="ARBA00023136"/>
    </source>
</evidence>
<feature type="compositionally biased region" description="Polar residues" evidence="7">
    <location>
        <begin position="931"/>
        <end position="942"/>
    </location>
</feature>
<feature type="transmembrane region" description="Helical" evidence="8">
    <location>
        <begin position="311"/>
        <end position="332"/>
    </location>
</feature>
<feature type="compositionally biased region" description="Low complexity" evidence="7">
    <location>
        <begin position="973"/>
        <end position="984"/>
    </location>
</feature>
<dbReference type="Pfam" id="PF08766">
    <property type="entry name" value="DEK_C"/>
    <property type="match status" value="1"/>
</dbReference>
<dbReference type="GO" id="GO:0016020">
    <property type="term" value="C:membrane"/>
    <property type="evidence" value="ECO:0007669"/>
    <property type="project" value="UniProtKB-SubCell"/>
</dbReference>
<dbReference type="PANTHER" id="PTHR22914">
    <property type="entry name" value="CHITIN SYNTHASE"/>
    <property type="match status" value="1"/>
</dbReference>
<feature type="transmembrane region" description="Helical" evidence="8">
    <location>
        <begin position="27"/>
        <end position="49"/>
    </location>
</feature>
<evidence type="ECO:0000256" key="2">
    <source>
        <dbReference type="ARBA" id="ARBA00012543"/>
    </source>
</evidence>
<keyword evidence="10" id="KW-0808">Transferase</keyword>
<keyword evidence="3" id="KW-0328">Glycosyltransferase</keyword>
<evidence type="ECO:0000259" key="9">
    <source>
        <dbReference type="PROSITE" id="PS51998"/>
    </source>
</evidence>
<dbReference type="STRING" id="796925.A0A137NWE9"/>
<organism evidence="10 11">
    <name type="scientific">Conidiobolus coronatus (strain ATCC 28846 / CBS 209.66 / NRRL 28638)</name>
    <name type="common">Delacroixia coronata</name>
    <dbReference type="NCBI Taxonomy" id="796925"/>
    <lineage>
        <taxon>Eukaryota</taxon>
        <taxon>Fungi</taxon>
        <taxon>Fungi incertae sedis</taxon>
        <taxon>Zoopagomycota</taxon>
        <taxon>Entomophthoromycotina</taxon>
        <taxon>Entomophthoromycetes</taxon>
        <taxon>Entomophthorales</taxon>
        <taxon>Ancylistaceae</taxon>
        <taxon>Conidiobolus</taxon>
    </lineage>
</organism>
<name>A0A137NWE9_CONC2</name>
<comment type="subcellular location">
    <subcellularLocation>
        <location evidence="1">Membrane</location>
        <topology evidence="1">Multi-pass membrane protein</topology>
    </subcellularLocation>
</comment>
<protein>
    <recommendedName>
        <fullName evidence="2">chitin synthase</fullName>
        <ecNumber evidence="2">2.4.1.16</ecNumber>
    </recommendedName>
</protein>
<feature type="transmembrane region" description="Helical" evidence="8">
    <location>
        <begin position="691"/>
        <end position="713"/>
    </location>
</feature>
<evidence type="ECO:0000256" key="7">
    <source>
        <dbReference type="SAM" id="MobiDB-lite"/>
    </source>
</evidence>
<evidence type="ECO:0000256" key="4">
    <source>
        <dbReference type="ARBA" id="ARBA00022692"/>
    </source>
</evidence>
<dbReference type="EC" id="2.4.1.16" evidence="2"/>
<feature type="transmembrane region" description="Helical" evidence="8">
    <location>
        <begin position="725"/>
        <end position="744"/>
    </location>
</feature>
<evidence type="ECO:0000256" key="1">
    <source>
        <dbReference type="ARBA" id="ARBA00004141"/>
    </source>
</evidence>
<feature type="region of interest" description="Disordered" evidence="7">
    <location>
        <begin position="931"/>
        <end position="1002"/>
    </location>
</feature>
<dbReference type="InterPro" id="IPR004835">
    <property type="entry name" value="Chitin_synth"/>
</dbReference>
<accession>A0A137NWE9</accession>
<feature type="compositionally biased region" description="Polar residues" evidence="7">
    <location>
        <begin position="952"/>
        <end position="972"/>
    </location>
</feature>
<evidence type="ECO:0000256" key="5">
    <source>
        <dbReference type="ARBA" id="ARBA00022989"/>
    </source>
</evidence>
<evidence type="ECO:0000313" key="11">
    <source>
        <dbReference type="Proteomes" id="UP000070444"/>
    </source>
</evidence>
<dbReference type="Proteomes" id="UP000070444">
    <property type="component" value="Unassembled WGS sequence"/>
</dbReference>
<feature type="compositionally biased region" description="Polar residues" evidence="7">
    <location>
        <begin position="985"/>
        <end position="1002"/>
    </location>
</feature>
<dbReference type="EMBL" id="KQ964673">
    <property type="protein sequence ID" value="KXN66959.1"/>
    <property type="molecule type" value="Genomic_DNA"/>
</dbReference>
<dbReference type="GO" id="GO:0071944">
    <property type="term" value="C:cell periphery"/>
    <property type="evidence" value="ECO:0007669"/>
    <property type="project" value="TreeGrafter"/>
</dbReference>
<dbReference type="GO" id="GO:0006031">
    <property type="term" value="P:chitin biosynthetic process"/>
    <property type="evidence" value="ECO:0007669"/>
    <property type="project" value="TreeGrafter"/>
</dbReference>
<dbReference type="GO" id="GO:0030428">
    <property type="term" value="C:cell septum"/>
    <property type="evidence" value="ECO:0007669"/>
    <property type="project" value="TreeGrafter"/>
</dbReference>
<keyword evidence="11" id="KW-1185">Reference proteome</keyword>
<proteinExistence type="predicted"/>
<dbReference type="InterPro" id="IPR029044">
    <property type="entry name" value="Nucleotide-diphossugar_trans"/>
</dbReference>
<evidence type="ECO:0000256" key="3">
    <source>
        <dbReference type="ARBA" id="ARBA00022676"/>
    </source>
</evidence>